<evidence type="ECO:0000256" key="2">
    <source>
        <dbReference type="ARBA" id="ARBA00022598"/>
    </source>
</evidence>
<evidence type="ECO:0000313" key="7">
    <source>
        <dbReference type="EMBL" id="ODN74166.1"/>
    </source>
</evidence>
<dbReference type="AlphaFoldDB" id="A0A1E3HEH8"/>
<dbReference type="Pfam" id="PF03074">
    <property type="entry name" value="GCS"/>
    <property type="match status" value="1"/>
</dbReference>
<evidence type="ECO:0000256" key="5">
    <source>
        <dbReference type="ARBA" id="ARBA00022840"/>
    </source>
</evidence>
<dbReference type="FunFam" id="1.10.8.960:FF:000001">
    <property type="entry name" value="Glutamate--cysteine ligase catalytic subunit"/>
    <property type="match status" value="1"/>
</dbReference>
<comment type="catalytic activity">
    <reaction evidence="6">
        <text>L-cysteine + L-glutamate + ATP = gamma-L-glutamyl-L-cysteine + ADP + phosphate + H(+)</text>
        <dbReference type="Rhea" id="RHEA:13285"/>
        <dbReference type="ChEBI" id="CHEBI:15378"/>
        <dbReference type="ChEBI" id="CHEBI:29985"/>
        <dbReference type="ChEBI" id="CHEBI:30616"/>
        <dbReference type="ChEBI" id="CHEBI:35235"/>
        <dbReference type="ChEBI" id="CHEBI:43474"/>
        <dbReference type="ChEBI" id="CHEBI:58173"/>
        <dbReference type="ChEBI" id="CHEBI:456216"/>
        <dbReference type="EC" id="6.3.2.2"/>
    </reaction>
</comment>
<dbReference type="Proteomes" id="UP000094065">
    <property type="component" value="Unassembled WGS sequence"/>
</dbReference>
<keyword evidence="8" id="KW-1185">Reference proteome</keyword>
<evidence type="ECO:0000256" key="3">
    <source>
        <dbReference type="ARBA" id="ARBA00022684"/>
    </source>
</evidence>
<proteinExistence type="inferred from homology"/>
<keyword evidence="3 6" id="KW-0317">Glutathione biosynthesis</keyword>
<organism evidence="7 8">
    <name type="scientific">Cryptococcus amylolentus CBS 6039</name>
    <dbReference type="NCBI Taxonomy" id="1295533"/>
    <lineage>
        <taxon>Eukaryota</taxon>
        <taxon>Fungi</taxon>
        <taxon>Dikarya</taxon>
        <taxon>Basidiomycota</taxon>
        <taxon>Agaricomycotina</taxon>
        <taxon>Tremellomycetes</taxon>
        <taxon>Tremellales</taxon>
        <taxon>Cryptococcaceae</taxon>
        <taxon>Cryptococcus</taxon>
    </lineage>
</organism>
<dbReference type="GO" id="GO:0006750">
    <property type="term" value="P:glutathione biosynthetic process"/>
    <property type="evidence" value="ECO:0007669"/>
    <property type="project" value="UniProtKB-UniRule"/>
</dbReference>
<dbReference type="UniPathway" id="UPA00142">
    <property type="reaction ID" value="UER00209"/>
</dbReference>
<dbReference type="GO" id="GO:0017109">
    <property type="term" value="C:glutamate-cysteine ligase complex"/>
    <property type="evidence" value="ECO:0007669"/>
    <property type="project" value="TreeGrafter"/>
</dbReference>
<accession>A0A1E3HEH8</accession>
<dbReference type="GO" id="GO:0004357">
    <property type="term" value="F:glutamate-cysteine ligase activity"/>
    <property type="evidence" value="ECO:0007669"/>
    <property type="project" value="UniProtKB-UniRule"/>
</dbReference>
<comment type="pathway">
    <text evidence="6">Sulfur metabolism; glutathione biosynthesis; glutathione from L-cysteine and L-glutamate: step 1/2.</text>
</comment>
<dbReference type="EC" id="6.3.2.2" evidence="1 6"/>
<dbReference type="Gene3D" id="1.10.8.960">
    <property type="match status" value="1"/>
</dbReference>
<protein>
    <recommendedName>
        <fullName evidence="1 6">Glutamate--cysteine ligase</fullName>
        <ecNumber evidence="1 6">6.3.2.2</ecNumber>
    </recommendedName>
    <alternativeName>
        <fullName evidence="6">Gamma-ECS</fullName>
    </alternativeName>
    <alternativeName>
        <fullName evidence="6">Gamma-glutamylcysteine synthetase</fullName>
    </alternativeName>
</protein>
<evidence type="ECO:0000256" key="4">
    <source>
        <dbReference type="ARBA" id="ARBA00022741"/>
    </source>
</evidence>
<dbReference type="EMBL" id="AWGJ01000012">
    <property type="protein sequence ID" value="ODN74166.1"/>
    <property type="molecule type" value="Genomic_DNA"/>
</dbReference>
<keyword evidence="5 6" id="KW-0067">ATP-binding</keyword>
<gene>
    <name evidence="7" type="ORF">L202_07618</name>
</gene>
<dbReference type="InterPro" id="IPR004308">
    <property type="entry name" value="GCS"/>
</dbReference>
<keyword evidence="4 6" id="KW-0547">Nucleotide-binding</keyword>
<dbReference type="RefSeq" id="XP_018990028.1">
    <property type="nucleotide sequence ID" value="XM_019142385.1"/>
</dbReference>
<comment type="caution">
    <text evidence="7">The sequence shown here is derived from an EMBL/GenBank/DDBJ whole genome shotgun (WGS) entry which is preliminary data.</text>
</comment>
<dbReference type="PANTHER" id="PTHR11164:SF0">
    <property type="entry name" value="GLUTAMATE--CYSTEINE LIGASE CATALYTIC SUBUNIT"/>
    <property type="match status" value="1"/>
</dbReference>
<dbReference type="STRING" id="1295533.A0A1E3HEH8"/>
<evidence type="ECO:0000256" key="1">
    <source>
        <dbReference type="ARBA" id="ARBA00012220"/>
    </source>
</evidence>
<dbReference type="OrthoDB" id="7939818at2759"/>
<dbReference type="GeneID" id="30158927"/>
<comment type="similarity">
    <text evidence="6">Belongs to the glutamate--cysteine ligase type 3 family.</text>
</comment>
<sequence length="67" mass="7390">MLGDLITPASWMRNFVTLHPAYKQNSVIGDEVNYDLVKAIDELERGVRSAPELLGKDYAISGPTEAL</sequence>
<evidence type="ECO:0000313" key="8">
    <source>
        <dbReference type="Proteomes" id="UP000094065"/>
    </source>
</evidence>
<keyword evidence="2 6" id="KW-0436">Ligase</keyword>
<evidence type="ECO:0000256" key="6">
    <source>
        <dbReference type="RuleBase" id="RU367135"/>
    </source>
</evidence>
<dbReference type="GO" id="GO:0005524">
    <property type="term" value="F:ATP binding"/>
    <property type="evidence" value="ECO:0007669"/>
    <property type="project" value="UniProtKB-UniRule"/>
</dbReference>
<dbReference type="PANTHER" id="PTHR11164">
    <property type="entry name" value="GLUTAMATE CYSTEINE LIGASE"/>
    <property type="match status" value="1"/>
</dbReference>
<reference evidence="7 8" key="1">
    <citation type="submission" date="2016-06" db="EMBL/GenBank/DDBJ databases">
        <title>Evolution of pathogenesis and genome organization in the Tremellales.</title>
        <authorList>
            <person name="Cuomo C."/>
            <person name="Litvintseva A."/>
            <person name="Heitman J."/>
            <person name="Chen Y."/>
            <person name="Sun S."/>
            <person name="Springer D."/>
            <person name="Dromer F."/>
            <person name="Young S."/>
            <person name="Zeng Q."/>
            <person name="Chapman S."/>
            <person name="Gujja S."/>
            <person name="Saif S."/>
            <person name="Birren B."/>
        </authorList>
    </citation>
    <scope>NUCLEOTIDE SEQUENCE [LARGE SCALE GENOMIC DNA]</scope>
    <source>
        <strain evidence="7 8">CBS 6039</strain>
    </source>
</reference>
<name>A0A1E3HEH8_9TREE</name>